<dbReference type="Proteomes" id="UP001208649">
    <property type="component" value="Unassembled WGS sequence"/>
</dbReference>
<reference evidence="3" key="1">
    <citation type="submission" date="2023-07" db="EMBL/GenBank/DDBJ databases">
        <title>Chryseobacterium sp. strain PBS4-4 Genome sequencing and assembly.</title>
        <authorList>
            <person name="Jung Y."/>
        </authorList>
    </citation>
    <scope>NUCLEOTIDE SEQUENCE [LARGE SCALE GENOMIC DNA]</scope>
    <source>
        <strain evidence="3">PBS4-4</strain>
    </source>
</reference>
<feature type="domain" description="Helix-turn-helix" evidence="1">
    <location>
        <begin position="52"/>
        <end position="100"/>
    </location>
</feature>
<proteinExistence type="predicted"/>
<dbReference type="Pfam" id="PF12728">
    <property type="entry name" value="HTH_17"/>
    <property type="match status" value="1"/>
</dbReference>
<keyword evidence="3" id="KW-1185">Reference proteome</keyword>
<evidence type="ECO:0000313" key="2">
    <source>
        <dbReference type="EMBL" id="MCU7618497.1"/>
    </source>
</evidence>
<evidence type="ECO:0000313" key="3">
    <source>
        <dbReference type="Proteomes" id="UP001208649"/>
    </source>
</evidence>
<dbReference type="SUPFAM" id="SSF46955">
    <property type="entry name" value="Putative DNA-binding domain"/>
    <property type="match status" value="1"/>
</dbReference>
<sequence>MTSIDKLCFNKINQIMVTLSLLTKEDLQDFKKELLQEITTLFENKGTIQKQWLRTSEVKKLLNVSSGTLQNYRVNGTLGYKKLGGSLYYSHDEIKKLMDSK</sequence>
<dbReference type="InterPro" id="IPR009061">
    <property type="entry name" value="DNA-bd_dom_put_sf"/>
</dbReference>
<dbReference type="PANTHER" id="PTHR34585">
    <property type="match status" value="1"/>
</dbReference>
<dbReference type="RefSeq" id="WP_263004010.1">
    <property type="nucleotide sequence ID" value="NZ_JAOTEM010000004.1"/>
</dbReference>
<dbReference type="InterPro" id="IPR041657">
    <property type="entry name" value="HTH_17"/>
</dbReference>
<name>A0ABT2WB38_9FLAO</name>
<evidence type="ECO:0000259" key="1">
    <source>
        <dbReference type="Pfam" id="PF12728"/>
    </source>
</evidence>
<dbReference type="PANTHER" id="PTHR34585:SF22">
    <property type="entry name" value="HELIX-TURN-HELIX DOMAIN-CONTAINING PROTEIN"/>
    <property type="match status" value="1"/>
</dbReference>
<accession>A0ABT2WB38</accession>
<protein>
    <submittedName>
        <fullName evidence="2">Helix-turn-helix domain-containing protein</fullName>
    </submittedName>
</protein>
<dbReference type="EMBL" id="JAOTEM010000004">
    <property type="protein sequence ID" value="MCU7618497.1"/>
    <property type="molecule type" value="Genomic_DNA"/>
</dbReference>
<comment type="caution">
    <text evidence="2">The sequence shown here is derived from an EMBL/GenBank/DDBJ whole genome shotgun (WGS) entry which is preliminary data.</text>
</comment>
<gene>
    <name evidence="2" type="ORF">NZ698_14950</name>
</gene>
<organism evidence="2 3">
    <name type="scientific">Chryseobacterium edaphi</name>
    <dbReference type="NCBI Taxonomy" id="2976532"/>
    <lineage>
        <taxon>Bacteria</taxon>
        <taxon>Pseudomonadati</taxon>
        <taxon>Bacteroidota</taxon>
        <taxon>Flavobacteriia</taxon>
        <taxon>Flavobacteriales</taxon>
        <taxon>Weeksellaceae</taxon>
        <taxon>Chryseobacterium group</taxon>
        <taxon>Chryseobacterium</taxon>
    </lineage>
</organism>